<feature type="domain" description="NmrA-like" evidence="3">
    <location>
        <begin position="6"/>
        <end position="237"/>
    </location>
</feature>
<evidence type="ECO:0000313" key="5">
    <source>
        <dbReference type="Proteomes" id="UP000054144"/>
    </source>
</evidence>
<dbReference type="Pfam" id="PF05368">
    <property type="entry name" value="NmrA"/>
    <property type="match status" value="1"/>
</dbReference>
<protein>
    <submittedName>
        <fullName evidence="4">NAD(P)-binding protein</fullName>
    </submittedName>
</protein>
<feature type="non-terminal residue" evidence="4">
    <location>
        <position position="248"/>
    </location>
</feature>
<dbReference type="PANTHER" id="PTHR47706:SF9">
    <property type="entry name" value="NMRA-LIKE DOMAIN-CONTAINING PROTEIN-RELATED"/>
    <property type="match status" value="1"/>
</dbReference>
<accession>A0A0D7AR48</accession>
<dbReference type="OrthoDB" id="9974981at2759"/>
<reference evidence="4 5" key="1">
    <citation type="journal article" date="2015" name="Fungal Genet. Biol.">
        <title>Evolution of novel wood decay mechanisms in Agaricales revealed by the genome sequences of Fistulina hepatica and Cylindrobasidium torrendii.</title>
        <authorList>
            <person name="Floudas D."/>
            <person name="Held B.W."/>
            <person name="Riley R."/>
            <person name="Nagy L.G."/>
            <person name="Koehler G."/>
            <person name="Ransdell A.S."/>
            <person name="Younus H."/>
            <person name="Chow J."/>
            <person name="Chiniquy J."/>
            <person name="Lipzen A."/>
            <person name="Tritt A."/>
            <person name="Sun H."/>
            <person name="Haridas S."/>
            <person name="LaButti K."/>
            <person name="Ohm R.A."/>
            <person name="Kues U."/>
            <person name="Blanchette R.A."/>
            <person name="Grigoriev I.V."/>
            <person name="Minto R.E."/>
            <person name="Hibbett D.S."/>
        </authorList>
    </citation>
    <scope>NUCLEOTIDE SEQUENCE [LARGE SCALE GENOMIC DNA]</scope>
    <source>
        <strain evidence="4 5">ATCC 64428</strain>
    </source>
</reference>
<dbReference type="Proteomes" id="UP000054144">
    <property type="component" value="Unassembled WGS sequence"/>
</dbReference>
<dbReference type="SUPFAM" id="SSF51735">
    <property type="entry name" value="NAD(P)-binding Rossmann-fold domains"/>
    <property type="match status" value="1"/>
</dbReference>
<keyword evidence="5" id="KW-1185">Reference proteome</keyword>
<dbReference type="InterPro" id="IPR008030">
    <property type="entry name" value="NmrA-like"/>
</dbReference>
<keyword evidence="1" id="KW-0521">NADP</keyword>
<dbReference type="PANTHER" id="PTHR47706">
    <property type="entry name" value="NMRA-LIKE FAMILY PROTEIN"/>
    <property type="match status" value="1"/>
</dbReference>
<dbReference type="CDD" id="cd05259">
    <property type="entry name" value="PCBER_SDR_a"/>
    <property type="match status" value="1"/>
</dbReference>
<keyword evidence="2" id="KW-0560">Oxidoreductase</keyword>
<evidence type="ECO:0000259" key="3">
    <source>
        <dbReference type="Pfam" id="PF05368"/>
    </source>
</evidence>
<sequence length="248" mass="26482">MSTLLKNVILIGGAGNLGKTVLTALTNSGQFNVSVLSRESSTATFPEGIAVYKTDYTPASLAVALKGQDAIVSAIGAQGLGDLQIALIDAAISAGVKRFIPSEYGCDLAHPKTVPMVPMFGEKKRVSDYLKSKQDKIEWTVLSTGLFADWLIHGGRFTIDLKESTATIWDEGTTPFATTTLRDIGTAIVGILTHPAETANKDIYIASAIPNQNELVAVLEKKQGKIWTKKHVKLQEQLDKANAALAKG</sequence>
<organism evidence="4 5">
    <name type="scientific">Fistulina hepatica ATCC 64428</name>
    <dbReference type="NCBI Taxonomy" id="1128425"/>
    <lineage>
        <taxon>Eukaryota</taxon>
        <taxon>Fungi</taxon>
        <taxon>Dikarya</taxon>
        <taxon>Basidiomycota</taxon>
        <taxon>Agaricomycotina</taxon>
        <taxon>Agaricomycetes</taxon>
        <taxon>Agaricomycetidae</taxon>
        <taxon>Agaricales</taxon>
        <taxon>Fistulinaceae</taxon>
        <taxon>Fistulina</taxon>
    </lineage>
</organism>
<dbReference type="InterPro" id="IPR045312">
    <property type="entry name" value="PCBER-like"/>
</dbReference>
<dbReference type="EMBL" id="KN881587">
    <property type="protein sequence ID" value="KIY53801.1"/>
    <property type="molecule type" value="Genomic_DNA"/>
</dbReference>
<gene>
    <name evidence="4" type="ORF">FISHEDRAFT_13047</name>
</gene>
<dbReference type="Gene3D" id="3.40.50.720">
    <property type="entry name" value="NAD(P)-binding Rossmann-like Domain"/>
    <property type="match status" value="1"/>
</dbReference>
<evidence type="ECO:0000313" key="4">
    <source>
        <dbReference type="EMBL" id="KIY53801.1"/>
    </source>
</evidence>
<dbReference type="InterPro" id="IPR036291">
    <property type="entry name" value="NAD(P)-bd_dom_sf"/>
</dbReference>
<dbReference type="GO" id="GO:0016491">
    <property type="term" value="F:oxidoreductase activity"/>
    <property type="evidence" value="ECO:0007669"/>
    <property type="project" value="UniProtKB-KW"/>
</dbReference>
<dbReference type="InterPro" id="IPR051609">
    <property type="entry name" value="NmrA/Isoflavone_reductase-like"/>
</dbReference>
<dbReference type="Gene3D" id="3.90.25.10">
    <property type="entry name" value="UDP-galactose 4-epimerase, domain 1"/>
    <property type="match status" value="1"/>
</dbReference>
<evidence type="ECO:0000256" key="1">
    <source>
        <dbReference type="ARBA" id="ARBA00022857"/>
    </source>
</evidence>
<evidence type="ECO:0000256" key="2">
    <source>
        <dbReference type="ARBA" id="ARBA00023002"/>
    </source>
</evidence>
<proteinExistence type="predicted"/>
<dbReference type="AlphaFoldDB" id="A0A0D7AR48"/>
<name>A0A0D7AR48_9AGAR</name>